<accession>A0A1M5GTM2</accession>
<dbReference type="AlphaFoldDB" id="A0A1M5GTM2"/>
<keyword evidence="3" id="KW-1185">Reference proteome</keyword>
<evidence type="ECO:0000256" key="1">
    <source>
        <dbReference type="SAM" id="Coils"/>
    </source>
</evidence>
<sequence length="217" mass="25749">MKLLLSQKNELFKFIENRESLSPGQFTINEPQANSSEDTSIRLKDSNYYFAIFEDSEYVKSYFVNYVPGLDSYLEISSRIGWNEITEHFRKWLDNLTRELKEPNYWERLGREISAINFSTKFDNSKFSAREYEELKSKVEHLSQNLNSIPLLVQQQNEIKEELRRLTELAKDLGKFDWMNLFIGTIISVVIQLSITKENVEILWNLIKSTFNNYFLK</sequence>
<evidence type="ECO:0000313" key="3">
    <source>
        <dbReference type="Proteomes" id="UP000184164"/>
    </source>
</evidence>
<dbReference type="OrthoDB" id="837573at2"/>
<dbReference type="Proteomes" id="UP000184164">
    <property type="component" value="Unassembled WGS sequence"/>
</dbReference>
<name>A0A1M5GTM2_9BACT</name>
<reference evidence="2 3" key="1">
    <citation type="submission" date="2016-11" db="EMBL/GenBank/DDBJ databases">
        <authorList>
            <person name="Jaros S."/>
            <person name="Januszkiewicz K."/>
            <person name="Wedrychowicz H."/>
        </authorList>
    </citation>
    <scope>NUCLEOTIDE SEQUENCE [LARGE SCALE GENOMIC DNA]</scope>
    <source>
        <strain evidence="2 3">DSM 26910</strain>
    </source>
</reference>
<dbReference type="RefSeq" id="WP_073003670.1">
    <property type="nucleotide sequence ID" value="NZ_FQUM01000033.1"/>
</dbReference>
<evidence type="ECO:0000313" key="2">
    <source>
        <dbReference type="EMBL" id="SHG06792.1"/>
    </source>
</evidence>
<protein>
    <submittedName>
        <fullName evidence="2">Uncharacterized protein</fullName>
    </submittedName>
</protein>
<proteinExistence type="predicted"/>
<gene>
    <name evidence="2" type="ORF">SAMN05444274_1331</name>
</gene>
<organism evidence="2 3">
    <name type="scientific">Mariniphaga anaerophila</name>
    <dbReference type="NCBI Taxonomy" id="1484053"/>
    <lineage>
        <taxon>Bacteria</taxon>
        <taxon>Pseudomonadati</taxon>
        <taxon>Bacteroidota</taxon>
        <taxon>Bacteroidia</taxon>
        <taxon>Marinilabiliales</taxon>
        <taxon>Prolixibacteraceae</taxon>
        <taxon>Mariniphaga</taxon>
    </lineage>
</organism>
<feature type="coiled-coil region" evidence="1">
    <location>
        <begin position="125"/>
        <end position="172"/>
    </location>
</feature>
<keyword evidence="1" id="KW-0175">Coiled coil</keyword>
<dbReference type="EMBL" id="FQUM01000033">
    <property type="protein sequence ID" value="SHG06792.1"/>
    <property type="molecule type" value="Genomic_DNA"/>
</dbReference>